<evidence type="ECO:0000313" key="1">
    <source>
        <dbReference type="EMBL" id="WOH39210.1"/>
    </source>
</evidence>
<keyword evidence="2" id="KW-1185">Reference proteome</keyword>
<dbReference type="SUPFAM" id="SSF50998">
    <property type="entry name" value="Quinoprotein alcohol dehydrogenase-like"/>
    <property type="match status" value="1"/>
</dbReference>
<organism evidence="1 2">
    <name type="scientific">Thalassotalea fonticola</name>
    <dbReference type="NCBI Taxonomy" id="3065649"/>
    <lineage>
        <taxon>Bacteria</taxon>
        <taxon>Pseudomonadati</taxon>
        <taxon>Pseudomonadota</taxon>
        <taxon>Gammaproteobacteria</taxon>
        <taxon>Alteromonadales</taxon>
        <taxon>Colwelliaceae</taxon>
        <taxon>Thalassotalea</taxon>
    </lineage>
</organism>
<dbReference type="InterPro" id="IPR053143">
    <property type="entry name" value="Arylsulfate_ST"/>
</dbReference>
<protein>
    <submittedName>
        <fullName evidence="1">Arylsulfotransferase family protein</fullName>
    </submittedName>
</protein>
<evidence type="ECO:0000313" key="2">
    <source>
        <dbReference type="Proteomes" id="UP001301442"/>
    </source>
</evidence>
<dbReference type="Pfam" id="PF14269">
    <property type="entry name" value="Arylsulfotran_2"/>
    <property type="match status" value="1"/>
</dbReference>
<gene>
    <name evidence="1" type="ORF">RI844_08295</name>
</gene>
<dbReference type="PANTHER" id="PTHR35340:SF5">
    <property type="entry name" value="ASST-DOMAIN-CONTAINING PROTEIN"/>
    <property type="match status" value="1"/>
</dbReference>
<name>A0ABZ0GTS7_9GAMM</name>
<reference evidence="1 2" key="1">
    <citation type="submission" date="2023-09" db="EMBL/GenBank/DDBJ databases">
        <authorList>
            <person name="Qi X."/>
        </authorList>
    </citation>
    <scope>NUCLEOTIDE SEQUENCE [LARGE SCALE GENOMIC DNA]</scope>
    <source>
        <strain evidence="1 2">S1-1</strain>
    </source>
</reference>
<dbReference type="EMBL" id="CP136600">
    <property type="protein sequence ID" value="WOH39210.1"/>
    <property type="molecule type" value="Genomic_DNA"/>
</dbReference>
<dbReference type="PANTHER" id="PTHR35340">
    <property type="entry name" value="PQQ ENZYME REPEAT PROTEIN-RELATED"/>
    <property type="match status" value="1"/>
</dbReference>
<dbReference type="InterPro" id="IPR011047">
    <property type="entry name" value="Quinoprotein_ADH-like_sf"/>
</dbReference>
<dbReference type="Proteomes" id="UP001301442">
    <property type="component" value="Chromosome"/>
</dbReference>
<dbReference type="InterPro" id="IPR039535">
    <property type="entry name" value="ASST-like"/>
</dbReference>
<accession>A0ABZ0GTS7</accession>
<dbReference type="RefSeq" id="WP_348397977.1">
    <property type="nucleotide sequence ID" value="NZ_CP136600.1"/>
</dbReference>
<sequence length="444" mass="50672">MNITNFSQHIFRISLIILVFVSGGISASFESGPFPYLKEGYISSVKFFSELFQQRSNLLIKSSYTGEGVVNINKSKIFDGMTVIQGYFPGGNKAILLSSDGKVLHEWIIDYFSIWPAPKHIRSETIPKSEFNNHTQGIIVNSDGSIVVNVSERGSAKLDKCGDVKWTLNYQNHHVITETPEGNYWIPSNRAINEIDENLLLGLISKEALLDQEIRHNNEFEQLILLFDNEGNLIKELSVLNSLINSGFERHLYDSFLISTFQPTHINDIELVTKELANKIKNVSSGDLLVSIRQMHLLIIMDQFTGEIKWSHQGQWIRQHDPDITPEGNIRLFNNSRKNFSFNRPSGSNLIELDPETEESWIVYPKVGQPSFYTDIMGTHQQLENGNILITESRAGRVFEITADGEIVWDFVLPYDEEYASLIESSERISNDFFTVQDWNCPRK</sequence>
<proteinExistence type="predicted"/>